<name>U7QCL9_9CYAN</name>
<evidence type="ECO:0000313" key="2">
    <source>
        <dbReference type="Proteomes" id="UP000017127"/>
    </source>
</evidence>
<keyword evidence="2" id="KW-1185">Reference proteome</keyword>
<dbReference type="Proteomes" id="UP000017127">
    <property type="component" value="Unassembled WGS sequence"/>
</dbReference>
<accession>U7QCL9</accession>
<proteinExistence type="predicted"/>
<protein>
    <submittedName>
        <fullName evidence="1">Uncharacterized protein</fullName>
    </submittedName>
</protein>
<gene>
    <name evidence="1" type="ORF">M595_5295</name>
</gene>
<dbReference type="AlphaFoldDB" id="U7QCL9"/>
<dbReference type="EMBL" id="AUZM01000081">
    <property type="protein sequence ID" value="ERT04775.1"/>
    <property type="molecule type" value="Genomic_DNA"/>
</dbReference>
<comment type="caution">
    <text evidence="1">The sequence shown here is derived from an EMBL/GenBank/DDBJ whole genome shotgun (WGS) entry which is preliminary data.</text>
</comment>
<reference evidence="1 2" key="1">
    <citation type="journal article" date="2013" name="Front. Microbiol.">
        <title>Comparative genomic analyses of the cyanobacterium, Lyngbya aestuarii BL J, a powerful hydrogen producer.</title>
        <authorList>
            <person name="Kothari A."/>
            <person name="Vaughn M."/>
            <person name="Garcia-Pichel F."/>
        </authorList>
    </citation>
    <scope>NUCLEOTIDE SEQUENCE [LARGE SCALE GENOMIC DNA]</scope>
    <source>
        <strain evidence="1 2">BL J</strain>
    </source>
</reference>
<evidence type="ECO:0000313" key="1">
    <source>
        <dbReference type="EMBL" id="ERT04775.1"/>
    </source>
</evidence>
<sequence length="61" mass="7071">MGLLNLIAKIATLISTHKIHQNKGKPLDFLKKQDLREKLLVFWCSSRLLIYLTVYNPLCES</sequence>
<organism evidence="1 2">
    <name type="scientific">Lyngbya aestuarii BL J</name>
    <dbReference type="NCBI Taxonomy" id="1348334"/>
    <lineage>
        <taxon>Bacteria</taxon>
        <taxon>Bacillati</taxon>
        <taxon>Cyanobacteriota</taxon>
        <taxon>Cyanophyceae</taxon>
        <taxon>Oscillatoriophycideae</taxon>
        <taxon>Oscillatoriales</taxon>
        <taxon>Microcoleaceae</taxon>
        <taxon>Lyngbya</taxon>
    </lineage>
</organism>